<proteinExistence type="predicted"/>
<dbReference type="RefSeq" id="WP_386196769.1">
    <property type="nucleotide sequence ID" value="NZ_JBHSBC010000056.1"/>
</dbReference>
<name>A0ABV8FCR3_9ACTN</name>
<reference evidence="2" key="1">
    <citation type="journal article" date="2019" name="Int. J. Syst. Evol. Microbiol.">
        <title>The Global Catalogue of Microorganisms (GCM) 10K type strain sequencing project: providing services to taxonomists for standard genome sequencing and annotation.</title>
        <authorList>
            <consortium name="The Broad Institute Genomics Platform"/>
            <consortium name="The Broad Institute Genome Sequencing Center for Infectious Disease"/>
            <person name="Wu L."/>
            <person name="Ma J."/>
        </authorList>
    </citation>
    <scope>NUCLEOTIDE SEQUENCE [LARGE SCALE GENOMIC DNA]</scope>
    <source>
        <strain evidence="2">TBRC 7912</strain>
    </source>
</reference>
<dbReference type="EMBL" id="JBHSBC010000056">
    <property type="protein sequence ID" value="MFC3986488.1"/>
    <property type="molecule type" value="Genomic_DNA"/>
</dbReference>
<organism evidence="1 2">
    <name type="scientific">Streptosporangium jomthongense</name>
    <dbReference type="NCBI Taxonomy" id="1193683"/>
    <lineage>
        <taxon>Bacteria</taxon>
        <taxon>Bacillati</taxon>
        <taxon>Actinomycetota</taxon>
        <taxon>Actinomycetes</taxon>
        <taxon>Streptosporangiales</taxon>
        <taxon>Streptosporangiaceae</taxon>
        <taxon>Streptosporangium</taxon>
    </lineage>
</organism>
<accession>A0ABV8FCR3</accession>
<evidence type="ECO:0000313" key="1">
    <source>
        <dbReference type="EMBL" id="MFC3986488.1"/>
    </source>
</evidence>
<gene>
    <name evidence="1" type="ORF">ACFOYY_40595</name>
</gene>
<protein>
    <submittedName>
        <fullName evidence="1">Uncharacterized protein</fullName>
    </submittedName>
</protein>
<comment type="caution">
    <text evidence="1">The sequence shown here is derived from an EMBL/GenBank/DDBJ whole genome shotgun (WGS) entry which is preliminary data.</text>
</comment>
<keyword evidence="2" id="KW-1185">Reference proteome</keyword>
<dbReference type="Proteomes" id="UP001595698">
    <property type="component" value="Unassembled WGS sequence"/>
</dbReference>
<sequence length="184" mass="19627">MPDIPDTLLRTAEDAIRSRVRLRLGERALAAASAGEAVMLSGREAEEAAHAALEAAIPLLTEAIANRIASACPTPDEPHQVPCDYMDAARIARTAMPASLSSVDDLRGQDVTPEDAEALRHRGDEPCCDAQQALQRVVALARSLEATQVVAADNIAAAVLDLDREAYWPGEPMALLNQRWGATP</sequence>
<evidence type="ECO:0000313" key="2">
    <source>
        <dbReference type="Proteomes" id="UP001595698"/>
    </source>
</evidence>